<organism evidence="4 5">
    <name type="scientific">Chromatocurvus halotolerans</name>
    <dbReference type="NCBI Taxonomy" id="1132028"/>
    <lineage>
        <taxon>Bacteria</taxon>
        <taxon>Pseudomonadati</taxon>
        <taxon>Pseudomonadota</taxon>
        <taxon>Gammaproteobacteria</taxon>
        <taxon>Cellvibrionales</taxon>
        <taxon>Halieaceae</taxon>
        <taxon>Chromatocurvus</taxon>
    </lineage>
</organism>
<dbReference type="SUPFAM" id="SSF55729">
    <property type="entry name" value="Acyl-CoA N-acyltransferases (Nat)"/>
    <property type="match status" value="1"/>
</dbReference>
<dbReference type="Proteomes" id="UP000294980">
    <property type="component" value="Unassembled WGS sequence"/>
</dbReference>
<gene>
    <name evidence="4" type="ORF">EV688_11091</name>
</gene>
<dbReference type="AlphaFoldDB" id="A0A4R2KVD0"/>
<evidence type="ECO:0000313" key="4">
    <source>
        <dbReference type="EMBL" id="TCO75136.1"/>
    </source>
</evidence>
<dbReference type="EMBL" id="SLWX01000010">
    <property type="protein sequence ID" value="TCO75136.1"/>
    <property type="molecule type" value="Genomic_DNA"/>
</dbReference>
<dbReference type="OrthoDB" id="9805924at2"/>
<dbReference type="GO" id="GO:0016747">
    <property type="term" value="F:acyltransferase activity, transferring groups other than amino-acyl groups"/>
    <property type="evidence" value="ECO:0007669"/>
    <property type="project" value="InterPro"/>
</dbReference>
<dbReference type="CDD" id="cd04301">
    <property type="entry name" value="NAT_SF"/>
    <property type="match status" value="1"/>
</dbReference>
<name>A0A4R2KVD0_9GAMM</name>
<evidence type="ECO:0000256" key="1">
    <source>
        <dbReference type="ARBA" id="ARBA00022679"/>
    </source>
</evidence>
<evidence type="ECO:0000313" key="5">
    <source>
        <dbReference type="Proteomes" id="UP000294980"/>
    </source>
</evidence>
<keyword evidence="2" id="KW-0012">Acyltransferase</keyword>
<dbReference type="InterPro" id="IPR016181">
    <property type="entry name" value="Acyl_CoA_acyltransferase"/>
</dbReference>
<dbReference type="PANTHER" id="PTHR43877:SF1">
    <property type="entry name" value="ACETYLTRANSFERASE"/>
    <property type="match status" value="1"/>
</dbReference>
<evidence type="ECO:0000259" key="3">
    <source>
        <dbReference type="PROSITE" id="PS51186"/>
    </source>
</evidence>
<dbReference type="InterPro" id="IPR050832">
    <property type="entry name" value="Bact_Acetyltransf"/>
</dbReference>
<sequence length="179" mass="20132">MVTIQRRKKPRFVIREAAEADLPVLVEFLVKLALHVSGAAPQTLKEEEYQRLLSVLHAALLEDNKRLYVADHPESGLVGMGYVYVWRSQGIWEQAESVELRSGIIDDVWVEPAFRGLGIFRALLESLVAFAERHNAHELILEYSATNKQAKAVWTRMGFKTTGVRAAAYTATVRAALEN</sequence>
<accession>A0A4R2KVD0</accession>
<reference evidence="4 5" key="1">
    <citation type="submission" date="2019-03" db="EMBL/GenBank/DDBJ databases">
        <title>Genomic Encyclopedia of Type Strains, Phase IV (KMG-IV): sequencing the most valuable type-strain genomes for metagenomic binning, comparative biology and taxonomic classification.</title>
        <authorList>
            <person name="Goeker M."/>
        </authorList>
    </citation>
    <scope>NUCLEOTIDE SEQUENCE [LARGE SCALE GENOMIC DNA]</scope>
    <source>
        <strain evidence="4 5">DSM 23344</strain>
    </source>
</reference>
<dbReference type="Gene3D" id="3.40.630.30">
    <property type="match status" value="1"/>
</dbReference>
<proteinExistence type="predicted"/>
<dbReference type="InterPro" id="IPR000182">
    <property type="entry name" value="GNAT_dom"/>
</dbReference>
<comment type="caution">
    <text evidence="4">The sequence shown here is derived from an EMBL/GenBank/DDBJ whole genome shotgun (WGS) entry which is preliminary data.</text>
</comment>
<dbReference type="RefSeq" id="WP_117318466.1">
    <property type="nucleotide sequence ID" value="NZ_QQSW01000014.1"/>
</dbReference>
<protein>
    <submittedName>
        <fullName evidence="4">Acetyltransferase (GNAT) family protein</fullName>
    </submittedName>
</protein>
<dbReference type="Pfam" id="PF00583">
    <property type="entry name" value="Acetyltransf_1"/>
    <property type="match status" value="1"/>
</dbReference>
<dbReference type="PROSITE" id="PS51186">
    <property type="entry name" value="GNAT"/>
    <property type="match status" value="1"/>
</dbReference>
<evidence type="ECO:0000256" key="2">
    <source>
        <dbReference type="ARBA" id="ARBA00023315"/>
    </source>
</evidence>
<keyword evidence="5" id="KW-1185">Reference proteome</keyword>
<feature type="domain" description="N-acetyltransferase" evidence="3">
    <location>
        <begin position="12"/>
        <end position="179"/>
    </location>
</feature>
<keyword evidence="1 4" id="KW-0808">Transferase</keyword>
<dbReference type="PANTHER" id="PTHR43877">
    <property type="entry name" value="AMINOALKYLPHOSPHONATE N-ACETYLTRANSFERASE-RELATED-RELATED"/>
    <property type="match status" value="1"/>
</dbReference>